<gene>
    <name evidence="5" type="ORF">RND81_03G055100</name>
</gene>
<evidence type="ECO:0000259" key="4">
    <source>
        <dbReference type="Pfam" id="PF03081"/>
    </source>
</evidence>
<accession>A0AAW1M3K6</accession>
<dbReference type="SUPFAM" id="SSF74788">
    <property type="entry name" value="Cullin repeat-like"/>
    <property type="match status" value="1"/>
</dbReference>
<evidence type="ECO:0000256" key="1">
    <source>
        <dbReference type="ARBA" id="ARBA00006756"/>
    </source>
</evidence>
<dbReference type="EMBL" id="JBDFQZ010000003">
    <property type="protein sequence ID" value="KAK9740716.1"/>
    <property type="molecule type" value="Genomic_DNA"/>
</dbReference>
<organism evidence="5 6">
    <name type="scientific">Saponaria officinalis</name>
    <name type="common">Common soapwort</name>
    <name type="synonym">Lychnis saponaria</name>
    <dbReference type="NCBI Taxonomy" id="3572"/>
    <lineage>
        <taxon>Eukaryota</taxon>
        <taxon>Viridiplantae</taxon>
        <taxon>Streptophyta</taxon>
        <taxon>Embryophyta</taxon>
        <taxon>Tracheophyta</taxon>
        <taxon>Spermatophyta</taxon>
        <taxon>Magnoliopsida</taxon>
        <taxon>eudicotyledons</taxon>
        <taxon>Gunneridae</taxon>
        <taxon>Pentapetalae</taxon>
        <taxon>Caryophyllales</taxon>
        <taxon>Caryophyllaceae</taxon>
        <taxon>Caryophylleae</taxon>
        <taxon>Saponaria</taxon>
    </lineage>
</organism>
<dbReference type="Pfam" id="PF03081">
    <property type="entry name" value="Exo70_C"/>
    <property type="match status" value="1"/>
</dbReference>
<evidence type="ECO:0000313" key="5">
    <source>
        <dbReference type="EMBL" id="KAK9740716.1"/>
    </source>
</evidence>
<sequence length="106" mass="12112">MEQQTYTSTIVAMQSALILLVIWIHMVSMNGHGRKIVQNCQLPDLSTLQNVSILVTRSEAKDLLGDDWVQRHRRIVQQHANHYKRISWSKILQFLTVEVADSSGGK</sequence>
<reference evidence="5" key="1">
    <citation type="submission" date="2024-03" db="EMBL/GenBank/DDBJ databases">
        <title>WGS assembly of Saponaria officinalis var. Norfolk2.</title>
        <authorList>
            <person name="Jenkins J."/>
            <person name="Shu S."/>
            <person name="Grimwood J."/>
            <person name="Barry K."/>
            <person name="Goodstein D."/>
            <person name="Schmutz J."/>
            <person name="Leebens-Mack J."/>
            <person name="Osbourn A."/>
        </authorList>
    </citation>
    <scope>NUCLEOTIDE SEQUENCE [LARGE SCALE GENOMIC DNA]</scope>
    <source>
        <strain evidence="5">JIC</strain>
    </source>
</reference>
<dbReference type="Gene3D" id="1.20.1280.170">
    <property type="entry name" value="Exocyst complex component Exo70"/>
    <property type="match status" value="1"/>
</dbReference>
<keyword evidence="3" id="KW-0472">Membrane</keyword>
<dbReference type="Proteomes" id="UP001443914">
    <property type="component" value="Unassembled WGS sequence"/>
</dbReference>
<dbReference type="InterPro" id="IPR016159">
    <property type="entry name" value="Cullin_repeat-like_dom_sf"/>
</dbReference>
<keyword evidence="6" id="KW-1185">Reference proteome</keyword>
<comment type="similarity">
    <text evidence="1">Belongs to the EXO70 family.</text>
</comment>
<dbReference type="GO" id="GO:0000145">
    <property type="term" value="C:exocyst"/>
    <property type="evidence" value="ECO:0007669"/>
    <property type="project" value="InterPro"/>
</dbReference>
<dbReference type="AlphaFoldDB" id="A0AAW1M3K6"/>
<dbReference type="InterPro" id="IPR046364">
    <property type="entry name" value="Exo70_C"/>
</dbReference>
<dbReference type="GO" id="GO:0006887">
    <property type="term" value="P:exocytosis"/>
    <property type="evidence" value="ECO:0007669"/>
    <property type="project" value="InterPro"/>
</dbReference>
<proteinExistence type="inferred from homology"/>
<name>A0AAW1M3K6_SAPOF</name>
<keyword evidence="3" id="KW-0812">Transmembrane</keyword>
<comment type="caution">
    <text evidence="5">The sequence shown here is derived from an EMBL/GenBank/DDBJ whole genome shotgun (WGS) entry which is preliminary data.</text>
</comment>
<feature type="domain" description="Exocyst complex subunit Exo70 C-terminal" evidence="4">
    <location>
        <begin position="51"/>
        <end position="100"/>
    </location>
</feature>
<evidence type="ECO:0000256" key="3">
    <source>
        <dbReference type="SAM" id="Phobius"/>
    </source>
</evidence>
<feature type="transmembrane region" description="Helical" evidence="3">
    <location>
        <begin position="6"/>
        <end position="26"/>
    </location>
</feature>
<evidence type="ECO:0000313" key="6">
    <source>
        <dbReference type="Proteomes" id="UP001443914"/>
    </source>
</evidence>
<keyword evidence="3" id="KW-1133">Transmembrane helix</keyword>
<dbReference type="GO" id="GO:0005546">
    <property type="term" value="F:phosphatidylinositol-4,5-bisphosphate binding"/>
    <property type="evidence" value="ECO:0007669"/>
    <property type="project" value="InterPro"/>
</dbReference>
<keyword evidence="2" id="KW-0813">Transport</keyword>
<evidence type="ECO:0000256" key="2">
    <source>
        <dbReference type="ARBA" id="ARBA00022448"/>
    </source>
</evidence>
<protein>
    <recommendedName>
        <fullName evidence="4">Exocyst complex subunit Exo70 C-terminal domain-containing protein</fullName>
    </recommendedName>
</protein>